<keyword evidence="8" id="KW-0793">Thylakoid</keyword>
<evidence type="ECO:0000256" key="3">
    <source>
        <dbReference type="ARBA" id="ARBA00022531"/>
    </source>
</evidence>
<dbReference type="Pfam" id="PF02605">
    <property type="entry name" value="PsaL"/>
    <property type="match status" value="1"/>
</dbReference>
<dbReference type="InterPro" id="IPR003757">
    <property type="entry name" value="PSI_PsaL"/>
</dbReference>
<gene>
    <name evidence="8 10" type="primary">psaL</name>
</gene>
<dbReference type="InterPro" id="IPR022980">
    <property type="entry name" value="PSI_suXI"/>
</dbReference>
<evidence type="ECO:0000256" key="4">
    <source>
        <dbReference type="ARBA" id="ARBA00022692"/>
    </source>
</evidence>
<dbReference type="EMBL" id="MG755791">
    <property type="protein sequence ID" value="AWT38140.1"/>
    <property type="molecule type" value="Genomic_DNA"/>
</dbReference>
<evidence type="ECO:0000256" key="1">
    <source>
        <dbReference type="ARBA" id="ARBA00004141"/>
    </source>
</evidence>
<feature type="domain" description="Photosystem I PsaL reaction centre subunit XI" evidence="9">
    <location>
        <begin position="5"/>
        <end position="145"/>
    </location>
</feature>
<keyword evidence="3 8" id="KW-0602">Photosynthesis</keyword>
<evidence type="ECO:0000256" key="8">
    <source>
        <dbReference type="HAMAP-Rule" id="MF_00447"/>
    </source>
</evidence>
<evidence type="ECO:0000256" key="2">
    <source>
        <dbReference type="ARBA" id="ARBA00008820"/>
    </source>
</evidence>
<dbReference type="GO" id="GO:0015979">
    <property type="term" value="P:photosynthesis"/>
    <property type="evidence" value="ECO:0007669"/>
    <property type="project" value="UniProtKB-UniRule"/>
</dbReference>
<evidence type="ECO:0000256" key="5">
    <source>
        <dbReference type="ARBA" id="ARBA00022836"/>
    </source>
</evidence>
<evidence type="ECO:0000256" key="6">
    <source>
        <dbReference type="ARBA" id="ARBA00022989"/>
    </source>
</evidence>
<dbReference type="GO" id="GO:0009538">
    <property type="term" value="C:photosystem I reaction center"/>
    <property type="evidence" value="ECO:0007669"/>
    <property type="project" value="InterPro"/>
</dbReference>
<evidence type="ECO:0000313" key="10">
    <source>
        <dbReference type="EMBL" id="AWT38140.1"/>
    </source>
</evidence>
<dbReference type="AlphaFoldDB" id="A0A2U9NM29"/>
<dbReference type="Gene3D" id="1.20.1240.10">
    <property type="entry name" value="Photosystem I PsaL, reaction centre subunit XI"/>
    <property type="match status" value="1"/>
</dbReference>
<dbReference type="PANTHER" id="PTHR34803:SF2">
    <property type="entry name" value="PHOTOSYSTEM I REACTION CENTER SUBUNIT XI, CHLOROPLASTIC"/>
    <property type="match status" value="1"/>
</dbReference>
<sequence length="153" mass="16344">MANFIKPYNDDPFVGHLATPITSSSVTRTLLKNLPAYRRGLSPAFRGLEVGLAHGYFLIGPFSKLGPLRNSDVALLAGFLSTIGLIIILTLGLTIYGAVSFETNKVSDAKNLNSLQTKKAWDQFKGGFFVGACGSAGFALICLSSVPEITFNL</sequence>
<keyword evidence="5 8" id="KW-0603">Photosystem I</keyword>
<dbReference type="PANTHER" id="PTHR34803">
    <property type="entry name" value="PHOTOSYSTEM I REACTION CENTER SUBUNIT XI, CHLOROPLASTIC"/>
    <property type="match status" value="1"/>
</dbReference>
<organism evidence="10">
    <name type="scientific">Proboscia sp</name>
    <dbReference type="NCBI Taxonomy" id="1923967"/>
    <lineage>
        <taxon>Eukaryota</taxon>
        <taxon>Sar</taxon>
        <taxon>Stramenopiles</taxon>
        <taxon>Ochrophyta</taxon>
        <taxon>Bacillariophyta</taxon>
        <taxon>Coscinodiscophyceae</taxon>
        <taxon>Rhizosoleniophycidae</taxon>
        <taxon>Rhizosoleniales</taxon>
        <taxon>Rhizosoleniaceae</taxon>
        <taxon>Proboscia</taxon>
    </lineage>
</organism>
<evidence type="ECO:0000256" key="7">
    <source>
        <dbReference type="ARBA" id="ARBA00023136"/>
    </source>
</evidence>
<evidence type="ECO:0000259" key="9">
    <source>
        <dbReference type="Pfam" id="PF02605"/>
    </source>
</evidence>
<keyword evidence="6 8" id="KW-1133">Transmembrane helix</keyword>
<name>A0A2U9NM29_9STRA</name>
<feature type="transmembrane region" description="Helical" evidence="8">
    <location>
        <begin position="126"/>
        <end position="146"/>
    </location>
</feature>
<dbReference type="HAMAP" id="MF_00447">
    <property type="entry name" value="PSI_PsaL"/>
    <property type="match status" value="1"/>
</dbReference>
<dbReference type="InterPro" id="IPR036592">
    <property type="entry name" value="PSI_PsaL_sf"/>
</dbReference>
<keyword evidence="4 8" id="KW-0812">Transmembrane</keyword>
<keyword evidence="10" id="KW-0934">Plastid</keyword>
<keyword evidence="10" id="KW-0150">Chloroplast</keyword>
<keyword evidence="7 8" id="KW-0472">Membrane</keyword>
<comment type="subcellular location">
    <subcellularLocation>
        <location evidence="1">Membrane</location>
        <topology evidence="1">Multi-pass membrane protein</topology>
    </subcellularLocation>
    <subcellularLocation>
        <location evidence="8">Plastid</location>
        <location evidence="8">Chloroplast thylakoid membrane</location>
        <topology evidence="8">Multi-pass membrane protein</topology>
    </subcellularLocation>
</comment>
<reference evidence="10" key="1">
    <citation type="journal article" date="2018" name="Adv. Bot. Res.">
        <title>Evolution of the Plastid Genomes in Diatoms.</title>
        <authorList>
            <person name="Yu M."/>
            <person name="Ashworth M.P."/>
            <person name="Hajrah N.H."/>
            <person name="Khiyami M.A."/>
            <person name="Sabir M.J."/>
            <person name="Alhebshi A.M."/>
            <person name="Al-Malki A.L."/>
            <person name="Sabir J.S.M."/>
            <person name="Theriot E.C."/>
            <person name="Jansen R.K."/>
        </authorList>
    </citation>
    <scope>NUCLEOTIDE SEQUENCE</scope>
</reference>
<protein>
    <recommendedName>
        <fullName evidence="8">Photosystem I reaction center subunit XI</fullName>
    </recommendedName>
    <alternativeName>
        <fullName evidence="8">PSI subunit V</fullName>
    </alternativeName>
    <alternativeName>
        <fullName evidence="8">PSI-L</fullName>
    </alternativeName>
</protein>
<geneLocation type="chloroplast" evidence="10"/>
<proteinExistence type="inferred from homology"/>
<accession>A0A2U9NM29</accession>
<feature type="transmembrane region" description="Helical" evidence="8">
    <location>
        <begin position="73"/>
        <end position="99"/>
    </location>
</feature>
<dbReference type="SUPFAM" id="SSF81568">
    <property type="entry name" value="Photosystem I reaction center subunit XI, PsaL"/>
    <property type="match status" value="1"/>
</dbReference>
<comment type="similarity">
    <text evidence="2 8">Belongs to the PsaL family.</text>
</comment>
<dbReference type="GO" id="GO:0009535">
    <property type="term" value="C:chloroplast thylakoid membrane"/>
    <property type="evidence" value="ECO:0007669"/>
    <property type="project" value="UniProtKB-SubCell"/>
</dbReference>